<name>A0A089IYH2_PAEDU</name>
<proteinExistence type="predicted"/>
<accession>A0A089IYH2</accession>
<reference evidence="1 2" key="1">
    <citation type="submission" date="2014-08" db="EMBL/GenBank/DDBJ databases">
        <title>Comparative genomics of the Paenibacillus odorifer group.</title>
        <authorList>
            <person name="den Bakker H.C."/>
            <person name="Tsai Y.-C."/>
            <person name="Martin N."/>
            <person name="Korlach J."/>
            <person name="Wiedmann M."/>
        </authorList>
    </citation>
    <scope>NUCLEOTIDE SEQUENCE [LARGE SCALE GENOMIC DNA]</scope>
    <source>
        <strain evidence="1 2">DSM 1735</strain>
    </source>
</reference>
<keyword evidence="2" id="KW-1185">Reference proteome</keyword>
<dbReference type="AlphaFoldDB" id="A0A089IYH2"/>
<sequence length="152" mass="17355">MSILTESVQALLQDSKAAKVLATVDKQGIPHLVSDNTITVNDEGQIIYLELIETSRSNVNLVNSIWFKRKVAIHLSKGEESFQIKGYPVYSVISGPVFEHYYKLALERNPEFDLSTVWIIEPDEITDDTYTARKNKERDEHPLITHLDRLAK</sequence>
<evidence type="ECO:0000313" key="2">
    <source>
        <dbReference type="Proteomes" id="UP000029409"/>
    </source>
</evidence>
<dbReference type="InterPro" id="IPR012349">
    <property type="entry name" value="Split_barrel_FMN-bd"/>
</dbReference>
<evidence type="ECO:0008006" key="3">
    <source>
        <dbReference type="Google" id="ProtNLM"/>
    </source>
</evidence>
<organism evidence="1 2">
    <name type="scientific">Paenibacillus durus</name>
    <name type="common">Paenibacillus azotofixans</name>
    <dbReference type="NCBI Taxonomy" id="44251"/>
    <lineage>
        <taxon>Bacteria</taxon>
        <taxon>Bacillati</taxon>
        <taxon>Bacillota</taxon>
        <taxon>Bacilli</taxon>
        <taxon>Bacillales</taxon>
        <taxon>Paenibacillaceae</taxon>
        <taxon>Paenibacillus</taxon>
    </lineage>
</organism>
<dbReference type="KEGG" id="pdu:PDUR_20240"/>
<dbReference type="Gene3D" id="2.30.110.10">
    <property type="entry name" value="Electron Transport, Fmn-binding Protein, Chain A"/>
    <property type="match status" value="1"/>
</dbReference>
<dbReference type="SUPFAM" id="SSF50475">
    <property type="entry name" value="FMN-binding split barrel"/>
    <property type="match status" value="1"/>
</dbReference>
<dbReference type="STRING" id="44251.PDUR_20240"/>
<dbReference type="eggNOG" id="COG3576">
    <property type="taxonomic scope" value="Bacteria"/>
</dbReference>
<dbReference type="OrthoDB" id="1846526at2"/>
<gene>
    <name evidence="1" type="ORF">PDUR_20240</name>
</gene>
<dbReference type="EMBL" id="CP009288">
    <property type="protein sequence ID" value="AIQ13984.1"/>
    <property type="molecule type" value="Genomic_DNA"/>
</dbReference>
<evidence type="ECO:0000313" key="1">
    <source>
        <dbReference type="EMBL" id="AIQ13984.1"/>
    </source>
</evidence>
<dbReference type="Proteomes" id="UP000029409">
    <property type="component" value="Chromosome"/>
</dbReference>
<dbReference type="RefSeq" id="WP_042207777.1">
    <property type="nucleotide sequence ID" value="NZ_CP009288.1"/>
</dbReference>
<protein>
    <recommendedName>
        <fullName evidence="3">Pyridoxamine 5'-phosphate oxidase putative domain-containing protein</fullName>
    </recommendedName>
</protein>